<name>A0A3E2B570_9FIRM</name>
<dbReference type="GO" id="GO:0004521">
    <property type="term" value="F:RNA endonuclease activity"/>
    <property type="evidence" value="ECO:0007669"/>
    <property type="project" value="InterPro"/>
</dbReference>
<organism evidence="8 9">
    <name type="scientific">Evtepia gabavorous</name>
    <dbReference type="NCBI Taxonomy" id="2211183"/>
    <lineage>
        <taxon>Bacteria</taxon>
        <taxon>Bacillati</taxon>
        <taxon>Bacillota</taxon>
        <taxon>Clostridia</taxon>
        <taxon>Eubacteriales</taxon>
        <taxon>Evtepia</taxon>
    </lineage>
</organism>
<evidence type="ECO:0000259" key="6">
    <source>
        <dbReference type="Pfam" id="PF03755"/>
    </source>
</evidence>
<evidence type="ECO:0000256" key="1">
    <source>
        <dbReference type="ARBA" id="ARBA00001968"/>
    </source>
</evidence>
<dbReference type="InterPro" id="IPR005229">
    <property type="entry name" value="YicC/YloC-like"/>
</dbReference>
<reference evidence="8 9" key="1">
    <citation type="submission" date="2018-07" db="EMBL/GenBank/DDBJ databases">
        <title>GABA Modulating Bacteria of the Human Gut Microbiota.</title>
        <authorList>
            <person name="Strandwitz P."/>
            <person name="Kim K.H."/>
            <person name="Terekhova D."/>
            <person name="Liu J.K."/>
            <person name="Sharma A."/>
            <person name="Levering J."/>
            <person name="Mcdonald D."/>
            <person name="Dietrich D."/>
            <person name="Ramadhar T.R."/>
            <person name="Lekbua A."/>
            <person name="Mroue N."/>
            <person name="Liston C."/>
            <person name="Stewart E.J."/>
            <person name="Dubin M.J."/>
            <person name="Zengler K."/>
            <person name="Knight R."/>
            <person name="Gilbert J.A."/>
            <person name="Clardy J."/>
            <person name="Lewis K."/>
        </authorList>
    </citation>
    <scope>NUCLEOTIDE SEQUENCE [LARGE SCALE GENOMIC DNA]</scope>
    <source>
        <strain evidence="8 9">KLE1738</strain>
    </source>
</reference>
<comment type="similarity">
    <text evidence="5">Belongs to the YicC/YloC family.</text>
</comment>
<evidence type="ECO:0000256" key="2">
    <source>
        <dbReference type="ARBA" id="ARBA00022722"/>
    </source>
</evidence>
<dbReference type="PANTHER" id="PTHR30636:SF3">
    <property type="entry name" value="UPF0701 PROTEIN YICC"/>
    <property type="match status" value="1"/>
</dbReference>
<proteinExistence type="inferred from homology"/>
<dbReference type="PANTHER" id="PTHR30636">
    <property type="entry name" value="UPF0701 PROTEIN YICC"/>
    <property type="match status" value="1"/>
</dbReference>
<evidence type="ECO:0000259" key="7">
    <source>
        <dbReference type="Pfam" id="PF08340"/>
    </source>
</evidence>
<evidence type="ECO:0000256" key="5">
    <source>
        <dbReference type="ARBA" id="ARBA00035648"/>
    </source>
</evidence>
<dbReference type="Pfam" id="PF03755">
    <property type="entry name" value="YicC-like_N"/>
    <property type="match status" value="1"/>
</dbReference>
<dbReference type="GeneID" id="97994855"/>
<protein>
    <submittedName>
        <fullName evidence="8">YicC family protein</fullName>
    </submittedName>
</protein>
<dbReference type="Pfam" id="PF08340">
    <property type="entry name" value="YicC-like_C"/>
    <property type="match status" value="1"/>
</dbReference>
<feature type="domain" description="Endoribonuclease YicC-like C-terminal" evidence="7">
    <location>
        <begin position="174"/>
        <end position="292"/>
    </location>
</feature>
<comment type="caution">
    <text evidence="8">The sequence shown here is derived from an EMBL/GenBank/DDBJ whole genome shotgun (WGS) entry which is preliminary data.</text>
</comment>
<dbReference type="OrthoDB" id="9771229at2"/>
<evidence type="ECO:0000313" key="8">
    <source>
        <dbReference type="EMBL" id="RFT07111.1"/>
    </source>
</evidence>
<dbReference type="Proteomes" id="UP000260649">
    <property type="component" value="Unassembled WGS sequence"/>
</dbReference>
<evidence type="ECO:0000313" key="9">
    <source>
        <dbReference type="Proteomes" id="UP000260649"/>
    </source>
</evidence>
<dbReference type="AlphaFoldDB" id="A0A3E2B570"/>
<comment type="cofactor">
    <cofactor evidence="1">
        <name>a divalent metal cation</name>
        <dbReference type="ChEBI" id="CHEBI:60240"/>
    </cofactor>
</comment>
<dbReference type="RefSeq" id="WP_021919480.1">
    <property type="nucleotide sequence ID" value="NZ_CAKXKJ010000001.1"/>
</dbReference>
<keyword evidence="2" id="KW-0540">Nuclease</keyword>
<keyword evidence="9" id="KW-1185">Reference proteome</keyword>
<dbReference type="InterPro" id="IPR013527">
    <property type="entry name" value="YicC-like_N"/>
</dbReference>
<evidence type="ECO:0000256" key="3">
    <source>
        <dbReference type="ARBA" id="ARBA00022759"/>
    </source>
</evidence>
<accession>A0A3E2B570</accession>
<keyword evidence="4" id="KW-0378">Hydrolase</keyword>
<evidence type="ECO:0000256" key="4">
    <source>
        <dbReference type="ARBA" id="ARBA00022801"/>
    </source>
</evidence>
<dbReference type="NCBIfam" id="TIGR00255">
    <property type="entry name" value="YicC/YloC family endoribonuclease"/>
    <property type="match status" value="1"/>
</dbReference>
<keyword evidence="3" id="KW-0255">Endonuclease</keyword>
<gene>
    <name evidence="8" type="ORF">DV520_03745</name>
</gene>
<feature type="domain" description="Endoribonuclease YicC-like N-terminal" evidence="6">
    <location>
        <begin position="2"/>
        <end position="156"/>
    </location>
</feature>
<sequence length="292" mass="32542">MIRSMTGYGRGEGVLHDRAITVEVRAVNNRYLDCAVKIPRLYVFAEESIKAQVQKQVGRGKVDVLISIDATAADKVAVSLNRSVADGYYTALTQMRDAYNLKDDISVSLLSRFPDVFLVEKEQGDADVIAADLLQVLSQALEGFNAMREREGQKLAEDIRAKAAAIAALVEQVEVRSPETVAAYREKLRQRMQEVLENTQIDESRILTEAAIFADKVAVDEETVRLRSHLSQLEDMLEQGGAVGRKLDFLIQEFNREANTIGSKCSDVALSRVVVELKGEIEKIREQVQNIE</sequence>
<dbReference type="InterPro" id="IPR013551">
    <property type="entry name" value="YicC-like_C"/>
</dbReference>
<dbReference type="EMBL" id="QQRQ01000004">
    <property type="protein sequence ID" value="RFT07111.1"/>
    <property type="molecule type" value="Genomic_DNA"/>
</dbReference>
<dbReference type="GO" id="GO:0016787">
    <property type="term" value="F:hydrolase activity"/>
    <property type="evidence" value="ECO:0007669"/>
    <property type="project" value="UniProtKB-KW"/>
</dbReference>